<keyword evidence="9" id="KW-1185">Reference proteome</keyword>
<evidence type="ECO:0000313" key="8">
    <source>
        <dbReference type="EMBL" id="SEA87708.1"/>
    </source>
</evidence>
<dbReference type="EC" id="5.2.1.8" evidence="6"/>
<dbReference type="Gene3D" id="3.10.50.40">
    <property type="match status" value="1"/>
</dbReference>
<dbReference type="PROSITE" id="PS50059">
    <property type="entry name" value="FKBP_PPIASE"/>
    <property type="match status" value="1"/>
</dbReference>
<dbReference type="PANTHER" id="PTHR43811:SF19">
    <property type="entry name" value="39 KDA FK506-BINDING NUCLEAR PROTEIN"/>
    <property type="match status" value="1"/>
</dbReference>
<comment type="similarity">
    <text evidence="2 6">Belongs to the FKBP-type PPIase family.</text>
</comment>
<dbReference type="GO" id="GO:0003755">
    <property type="term" value="F:peptidyl-prolyl cis-trans isomerase activity"/>
    <property type="evidence" value="ECO:0007669"/>
    <property type="project" value="UniProtKB-UniRule"/>
</dbReference>
<keyword evidence="3 5" id="KW-0697">Rotamase</keyword>
<dbReference type="PANTHER" id="PTHR43811">
    <property type="entry name" value="FKBP-TYPE PEPTIDYL-PROLYL CIS-TRANS ISOMERASE FKPA"/>
    <property type="match status" value="1"/>
</dbReference>
<evidence type="ECO:0000256" key="6">
    <source>
        <dbReference type="RuleBase" id="RU003915"/>
    </source>
</evidence>
<evidence type="ECO:0000256" key="3">
    <source>
        <dbReference type="ARBA" id="ARBA00023110"/>
    </source>
</evidence>
<name>A0A1H4ESW5_9SPHI</name>
<protein>
    <recommendedName>
        <fullName evidence="6">Peptidyl-prolyl cis-trans isomerase</fullName>
        <ecNumber evidence="6">5.2.1.8</ecNumber>
    </recommendedName>
</protein>
<accession>A0A1H4ESW5</accession>
<reference evidence="8 9" key="1">
    <citation type="submission" date="2016-10" db="EMBL/GenBank/DDBJ databases">
        <authorList>
            <person name="de Groot N.N."/>
        </authorList>
    </citation>
    <scope>NUCLEOTIDE SEQUENCE [LARGE SCALE GENOMIC DNA]</scope>
    <source>
        <strain evidence="8 9">DSM 19033</strain>
    </source>
</reference>
<dbReference type="SUPFAM" id="SSF54534">
    <property type="entry name" value="FKBP-like"/>
    <property type="match status" value="1"/>
</dbReference>
<dbReference type="OrthoDB" id="669809at2"/>
<evidence type="ECO:0000256" key="4">
    <source>
        <dbReference type="ARBA" id="ARBA00023235"/>
    </source>
</evidence>
<dbReference type="InterPro" id="IPR001179">
    <property type="entry name" value="PPIase_FKBP_dom"/>
</dbReference>
<evidence type="ECO:0000256" key="5">
    <source>
        <dbReference type="PROSITE-ProRule" id="PRU00277"/>
    </source>
</evidence>
<dbReference type="AlphaFoldDB" id="A0A1H4ESW5"/>
<evidence type="ECO:0000256" key="1">
    <source>
        <dbReference type="ARBA" id="ARBA00000971"/>
    </source>
</evidence>
<evidence type="ECO:0000313" key="9">
    <source>
        <dbReference type="Proteomes" id="UP000198850"/>
    </source>
</evidence>
<organism evidence="8 9">
    <name type="scientific">Pedobacter hartonius</name>
    <dbReference type="NCBI Taxonomy" id="425514"/>
    <lineage>
        <taxon>Bacteria</taxon>
        <taxon>Pseudomonadati</taxon>
        <taxon>Bacteroidota</taxon>
        <taxon>Sphingobacteriia</taxon>
        <taxon>Sphingobacteriales</taxon>
        <taxon>Sphingobacteriaceae</taxon>
        <taxon>Pedobacter</taxon>
    </lineage>
</organism>
<dbReference type="Pfam" id="PF00254">
    <property type="entry name" value="FKBP_C"/>
    <property type="match status" value="1"/>
</dbReference>
<comment type="catalytic activity">
    <reaction evidence="1 5 6">
        <text>[protein]-peptidylproline (omega=180) = [protein]-peptidylproline (omega=0)</text>
        <dbReference type="Rhea" id="RHEA:16237"/>
        <dbReference type="Rhea" id="RHEA-COMP:10747"/>
        <dbReference type="Rhea" id="RHEA-COMP:10748"/>
        <dbReference type="ChEBI" id="CHEBI:83833"/>
        <dbReference type="ChEBI" id="CHEBI:83834"/>
        <dbReference type="EC" id="5.2.1.8"/>
    </reaction>
</comment>
<dbReference type="Proteomes" id="UP000198850">
    <property type="component" value="Unassembled WGS sequence"/>
</dbReference>
<dbReference type="InterPro" id="IPR046357">
    <property type="entry name" value="PPIase_dom_sf"/>
</dbReference>
<keyword evidence="4 5" id="KW-0413">Isomerase</keyword>
<dbReference type="STRING" id="425514.SAMN05443550_106116"/>
<evidence type="ECO:0000256" key="2">
    <source>
        <dbReference type="ARBA" id="ARBA00006577"/>
    </source>
</evidence>
<proteinExistence type="inferred from homology"/>
<sequence>METPSFTGGRFLYLLKLVKYCAVPNKRLFLCNMLKSKILLLLVLAACFFAACKTDPAYDRVAQLAIDDDIIRKQLTANGTLSGFTKTGDGLYYFISKAGEGRAPVDTDMVGIHFVGRLFLNQQVIFDSTFSNTDTTKFLLSDGIEGWEKGIPLIKPGGRIRLIVPSTLAYQNQEIRQTGLTDTTLAKNSILDFDIQLLKIIPPVTTTVTTN</sequence>
<evidence type="ECO:0000259" key="7">
    <source>
        <dbReference type="PROSITE" id="PS50059"/>
    </source>
</evidence>
<dbReference type="EMBL" id="FNRA01000006">
    <property type="protein sequence ID" value="SEA87708.1"/>
    <property type="molecule type" value="Genomic_DNA"/>
</dbReference>
<gene>
    <name evidence="8" type="ORF">SAMN05443550_106116</name>
</gene>
<feature type="domain" description="PPIase FKBP-type" evidence="7">
    <location>
        <begin position="107"/>
        <end position="201"/>
    </location>
</feature>